<dbReference type="GO" id="GO:0042060">
    <property type="term" value="P:wound healing"/>
    <property type="evidence" value="ECO:0007669"/>
    <property type="project" value="TreeGrafter"/>
</dbReference>
<keyword evidence="8" id="KW-1267">Proteomics identification</keyword>
<dbReference type="GO" id="GO:0014704">
    <property type="term" value="C:intercalated disc"/>
    <property type="evidence" value="ECO:0007669"/>
    <property type="project" value="TreeGrafter"/>
</dbReference>
<evidence type="ECO:0000313" key="7">
    <source>
        <dbReference type="Proteomes" id="UP000290572"/>
    </source>
</evidence>
<evidence type="ECO:0000313" key="6">
    <source>
        <dbReference type="EMBL" id="RXN14292.1"/>
    </source>
</evidence>
<comment type="caution">
    <text evidence="6">The sequence shown here is derived from an EMBL/GenBank/DDBJ whole genome shotgun (WGS) entry which is preliminary data.</text>
</comment>
<dbReference type="Pfam" id="PF21097">
    <property type="entry name" value="SR_plectin_7"/>
    <property type="match status" value="1"/>
</dbReference>
<keyword evidence="4" id="KW-0472">Membrane</keyword>
<accession>A0A498M4C7</accession>
<protein>
    <submittedName>
        <fullName evidence="6">Desmoplakin-like protein</fullName>
    </submittedName>
</protein>
<feature type="transmembrane region" description="Helical" evidence="4">
    <location>
        <begin position="201"/>
        <end position="220"/>
    </location>
</feature>
<dbReference type="Pfam" id="PF18373">
    <property type="entry name" value="Spectrin_2"/>
    <property type="match status" value="1"/>
</dbReference>
<dbReference type="Gene3D" id="1.20.58.1060">
    <property type="match status" value="1"/>
</dbReference>
<evidence type="ECO:0000256" key="4">
    <source>
        <dbReference type="SAM" id="Phobius"/>
    </source>
</evidence>
<keyword evidence="2" id="KW-0597">Phosphoprotein</keyword>
<dbReference type="GO" id="GO:0098609">
    <property type="term" value="P:cell-cell adhesion"/>
    <property type="evidence" value="ECO:0007669"/>
    <property type="project" value="TreeGrafter"/>
</dbReference>
<dbReference type="AlphaFoldDB" id="A0A498M4C7"/>
<gene>
    <name evidence="6" type="ORF">ROHU_028774</name>
</gene>
<evidence type="ECO:0000256" key="3">
    <source>
        <dbReference type="ARBA" id="ARBA00022737"/>
    </source>
</evidence>
<evidence type="ECO:0000259" key="5">
    <source>
        <dbReference type="Pfam" id="PF18373"/>
    </source>
</evidence>
<dbReference type="GO" id="GO:0045104">
    <property type="term" value="P:intermediate filament cytoskeleton organization"/>
    <property type="evidence" value="ECO:0007669"/>
    <property type="project" value="InterPro"/>
</dbReference>
<evidence type="ECO:0007829" key="8">
    <source>
        <dbReference type="PeptideAtlas" id="A0A498M4C7"/>
    </source>
</evidence>
<keyword evidence="4" id="KW-0812">Transmembrane</keyword>
<organism evidence="6 7">
    <name type="scientific">Labeo rohita</name>
    <name type="common">Indian major carp</name>
    <name type="synonym">Cyprinus rohita</name>
    <dbReference type="NCBI Taxonomy" id="84645"/>
    <lineage>
        <taxon>Eukaryota</taxon>
        <taxon>Metazoa</taxon>
        <taxon>Chordata</taxon>
        <taxon>Craniata</taxon>
        <taxon>Vertebrata</taxon>
        <taxon>Euteleostomi</taxon>
        <taxon>Actinopterygii</taxon>
        <taxon>Neopterygii</taxon>
        <taxon>Teleostei</taxon>
        <taxon>Ostariophysi</taxon>
        <taxon>Cypriniformes</taxon>
        <taxon>Cyprinidae</taxon>
        <taxon>Labeoninae</taxon>
        <taxon>Labeonini</taxon>
        <taxon>Labeo</taxon>
    </lineage>
</organism>
<dbReference type="EMBL" id="QBIY01012910">
    <property type="protein sequence ID" value="RXN14292.1"/>
    <property type="molecule type" value="Genomic_DNA"/>
</dbReference>
<dbReference type="PANTHER" id="PTHR23169">
    <property type="entry name" value="ENVOPLAKIN"/>
    <property type="match status" value="1"/>
</dbReference>
<dbReference type="Proteomes" id="UP000290572">
    <property type="component" value="Unassembled WGS sequence"/>
</dbReference>
<sequence>MRPEEYRNIIKNLELHYQEFMRNSLGSEMFSDEEKRKMEMQYTGAQSHYDQLVIQLPNYRENGVKIEVVTDGKSVKTDGKPVSNGKLVSSGLNVSLMSDLSALRRRVEVAESGLIQHLHVPLKENGVQECSQRLVLLQGVHHDLDTIRDDYLRLREKILRELEGSTNAEQTRYLRSELDHINQKLGSLQGFSAAYIQRQAYLKHFFFFFVLFLNLLNVLLSKGNT</sequence>
<dbReference type="InterPro" id="IPR043197">
    <property type="entry name" value="Plakin"/>
</dbReference>
<comment type="similarity">
    <text evidence="1">Belongs to the plakin or cytolinker family.</text>
</comment>
<dbReference type="PANTHER" id="PTHR23169:SF26">
    <property type="entry name" value="DESMOPLAKIN"/>
    <property type="match status" value="1"/>
</dbReference>
<dbReference type="Gene3D" id="1.20.58.60">
    <property type="match status" value="1"/>
</dbReference>
<dbReference type="GO" id="GO:0005737">
    <property type="term" value="C:cytoplasm"/>
    <property type="evidence" value="ECO:0007669"/>
    <property type="project" value="TreeGrafter"/>
</dbReference>
<proteinExistence type="evidence at protein level"/>
<dbReference type="STRING" id="84645.A0A498M4C7"/>
<dbReference type="GO" id="GO:0005886">
    <property type="term" value="C:plasma membrane"/>
    <property type="evidence" value="ECO:0007669"/>
    <property type="project" value="TreeGrafter"/>
</dbReference>
<keyword evidence="4" id="KW-1133">Transmembrane helix</keyword>
<keyword evidence="7" id="KW-1185">Reference proteome</keyword>
<name>A0A498M4C7_LABRO</name>
<evidence type="ECO:0000256" key="2">
    <source>
        <dbReference type="ARBA" id="ARBA00022553"/>
    </source>
</evidence>
<evidence type="ECO:0000256" key="1">
    <source>
        <dbReference type="ARBA" id="ARBA00009109"/>
    </source>
</evidence>
<dbReference type="GO" id="GO:0043588">
    <property type="term" value="P:skin development"/>
    <property type="evidence" value="ECO:0007669"/>
    <property type="project" value="TreeGrafter"/>
</dbReference>
<reference evidence="6 7" key="1">
    <citation type="submission" date="2018-03" db="EMBL/GenBank/DDBJ databases">
        <title>Draft genome sequence of Rohu Carp (Labeo rohita).</title>
        <authorList>
            <person name="Das P."/>
            <person name="Kushwaha B."/>
            <person name="Joshi C.G."/>
            <person name="Kumar D."/>
            <person name="Nagpure N.S."/>
            <person name="Sahoo L."/>
            <person name="Das S.P."/>
            <person name="Bit A."/>
            <person name="Patnaik S."/>
            <person name="Meher P.K."/>
            <person name="Jayasankar P."/>
            <person name="Koringa P.G."/>
            <person name="Patel N.V."/>
            <person name="Hinsu A.T."/>
            <person name="Kumar R."/>
            <person name="Pandey M."/>
            <person name="Agarwal S."/>
            <person name="Srivastava S."/>
            <person name="Singh M."/>
            <person name="Iquebal M.A."/>
            <person name="Jaiswal S."/>
            <person name="Angadi U.B."/>
            <person name="Kumar N."/>
            <person name="Raza M."/>
            <person name="Shah T.M."/>
            <person name="Rai A."/>
            <person name="Jena J.K."/>
        </authorList>
    </citation>
    <scope>NUCLEOTIDE SEQUENCE [LARGE SCALE GENOMIC DNA]</scope>
    <source>
        <strain evidence="6">DASCIFA01</strain>
        <tissue evidence="6">Testis</tissue>
    </source>
</reference>
<dbReference type="GO" id="GO:0005882">
    <property type="term" value="C:intermediate filament"/>
    <property type="evidence" value="ECO:0007669"/>
    <property type="project" value="TreeGrafter"/>
</dbReference>
<feature type="domain" description="Desmoplakin spectrin-like" evidence="5">
    <location>
        <begin position="1"/>
        <end position="55"/>
    </location>
</feature>
<dbReference type="GO" id="GO:0005198">
    <property type="term" value="F:structural molecule activity"/>
    <property type="evidence" value="ECO:0007669"/>
    <property type="project" value="TreeGrafter"/>
</dbReference>
<keyword evidence="3" id="KW-0677">Repeat</keyword>
<dbReference type="InterPro" id="IPR041573">
    <property type="entry name" value="Desmoplakin_Spectrin-like"/>
</dbReference>